<dbReference type="AlphaFoldDB" id="A0A1I9G595"/>
<dbReference type="EMBL" id="LN857020">
    <property type="protein sequence ID" value="CDQ01199.1"/>
    <property type="molecule type" value="Genomic_DNA"/>
</dbReference>
<organism evidence="1">
    <name type="scientific">Brugia malayi</name>
    <name type="common">Filarial nematode worm</name>
    <dbReference type="NCBI Taxonomy" id="6279"/>
    <lineage>
        <taxon>Eukaryota</taxon>
        <taxon>Metazoa</taxon>
        <taxon>Ecdysozoa</taxon>
        <taxon>Nematoda</taxon>
        <taxon>Chromadorea</taxon>
        <taxon>Rhabditida</taxon>
        <taxon>Spirurina</taxon>
        <taxon>Spiruromorpha</taxon>
        <taxon>Filarioidea</taxon>
        <taxon>Onchocercidae</taxon>
        <taxon>Brugia</taxon>
    </lineage>
</organism>
<reference evidence="1" key="1">
    <citation type="journal article" date="2007" name="Science">
        <title>Draft genome of the filarial nematode parasite Brugia malayi.</title>
        <authorList>
            <person name="Ghedin E."/>
            <person name="Wang S."/>
            <person name="Spiro D."/>
            <person name="Caler E."/>
            <person name="Zhao Q."/>
            <person name="Crabtree J."/>
            <person name="Allen J.E."/>
            <person name="Delcher A.L."/>
            <person name="Guiliano D.B."/>
            <person name="Miranda-Saavedra D."/>
            <person name="Angiuoli S.V."/>
            <person name="Creasy T."/>
            <person name="Amedeo P."/>
            <person name="Haas B."/>
            <person name="El-Sayed N.M."/>
            <person name="Wortman J.R."/>
            <person name="Feldblyum T."/>
            <person name="Tallon L."/>
            <person name="Schatz M."/>
            <person name="Shumway M."/>
            <person name="Koo H."/>
            <person name="Salzberg S.L."/>
            <person name="Schobel S."/>
            <person name="Pertea M."/>
            <person name="Pop M."/>
            <person name="White O."/>
            <person name="Barton G.J."/>
            <person name="Carlow C.K."/>
            <person name="Crawford M.J."/>
            <person name="Daub J."/>
            <person name="Dimmic M.W."/>
            <person name="Estes C.F."/>
            <person name="Foster J.M."/>
            <person name="Ganatra M."/>
            <person name="Gregory W.F."/>
            <person name="Johnson N.M."/>
            <person name="Jin J."/>
            <person name="Komuniecki R."/>
            <person name="Korf I."/>
            <person name="Kumar S."/>
            <person name="Laney S."/>
            <person name="Li B.W."/>
            <person name="Li W."/>
            <person name="Lindblom T.H."/>
            <person name="Lustigman S."/>
            <person name="Ma D."/>
            <person name="Maina C.V."/>
            <person name="Martin D.M."/>
            <person name="McCarter J.P."/>
            <person name="McReynolds L."/>
            <person name="Mitreva M."/>
            <person name="Nutman T.B."/>
            <person name="Parkinson J."/>
            <person name="Peregrin-Alvarez J.M."/>
            <person name="Poole C."/>
            <person name="Ren Q."/>
            <person name="Saunders L."/>
            <person name="Sluder A.E."/>
            <person name="Smith K."/>
            <person name="Stanke M."/>
            <person name="Unnasch T.R."/>
            <person name="Ware J."/>
            <person name="Wei A.D."/>
            <person name="Weil G."/>
            <person name="Williams D.J."/>
            <person name="Zhang Y."/>
            <person name="Williams S.A."/>
            <person name="Fraser-Liggett C."/>
            <person name="Slatko B."/>
            <person name="Blaxter M.L."/>
            <person name="Scott A.L."/>
        </authorList>
    </citation>
    <scope>NUCLEOTIDE SEQUENCE</scope>
    <source>
        <strain evidence="1">FR3</strain>
    </source>
</reference>
<sequence length="60" mass="6883">MCNQPALNYLEGKKGHPPTLASKFSPLPSPFINVVGLQRWSKEVRQSKSHNFTPKRFFCH</sequence>
<accession>A0A1I9G595</accession>
<gene>
    <name evidence="1" type="primary">Bm13566</name>
    <name evidence="1" type="ORF">BM_Bm13566</name>
</gene>
<reference evidence="1" key="2">
    <citation type="submission" date="2012-12" db="EMBL/GenBank/DDBJ databases">
        <authorList>
            <consortium name="WormBase Consortium"/>
            <person name="Ghedin E."/>
            <person name="Paulini M."/>
        </authorList>
    </citation>
    <scope>NUCLEOTIDE SEQUENCE</scope>
    <source>
        <strain evidence="1">FR3</strain>
    </source>
</reference>
<proteinExistence type="predicted"/>
<evidence type="ECO:0000313" key="1">
    <source>
        <dbReference type="EMBL" id="CDQ01199.1"/>
    </source>
</evidence>
<protein>
    <submittedName>
        <fullName evidence="1">Bm13566</fullName>
    </submittedName>
</protein>
<name>A0A1I9G595_BRUMA</name>